<protein>
    <submittedName>
        <fullName evidence="1">Uncharacterized protein</fullName>
    </submittedName>
</protein>
<sequence length="128" mass="14496">MPLSFFRIKQLHLTHLLSGVRHFCQQASVWFLLLFGFPPGIQRACTLHTRDPASLHPAYKGSSEPAPCISHSHLQRPSRRFFIRWCLLCFGLRLQCQGKLISARGETTALSGSAPRLRIHSAYRVTLS</sequence>
<organism evidence="1 2">
    <name type="scientific">Portunus trituberculatus</name>
    <name type="common">Swimming crab</name>
    <name type="synonym">Neptunus trituberculatus</name>
    <dbReference type="NCBI Taxonomy" id="210409"/>
    <lineage>
        <taxon>Eukaryota</taxon>
        <taxon>Metazoa</taxon>
        <taxon>Ecdysozoa</taxon>
        <taxon>Arthropoda</taxon>
        <taxon>Crustacea</taxon>
        <taxon>Multicrustacea</taxon>
        <taxon>Malacostraca</taxon>
        <taxon>Eumalacostraca</taxon>
        <taxon>Eucarida</taxon>
        <taxon>Decapoda</taxon>
        <taxon>Pleocyemata</taxon>
        <taxon>Brachyura</taxon>
        <taxon>Eubrachyura</taxon>
        <taxon>Portunoidea</taxon>
        <taxon>Portunidae</taxon>
        <taxon>Portuninae</taxon>
        <taxon>Portunus</taxon>
    </lineage>
</organism>
<dbReference type="EMBL" id="VSRR010110340">
    <property type="protein sequence ID" value="MPC97513.1"/>
    <property type="molecule type" value="Genomic_DNA"/>
</dbReference>
<evidence type="ECO:0000313" key="2">
    <source>
        <dbReference type="Proteomes" id="UP000324222"/>
    </source>
</evidence>
<proteinExistence type="predicted"/>
<dbReference type="Proteomes" id="UP000324222">
    <property type="component" value="Unassembled WGS sequence"/>
</dbReference>
<accession>A0A5B7JSY2</accession>
<evidence type="ECO:0000313" key="1">
    <source>
        <dbReference type="EMBL" id="MPC97513.1"/>
    </source>
</evidence>
<reference evidence="1 2" key="1">
    <citation type="submission" date="2019-05" db="EMBL/GenBank/DDBJ databases">
        <title>Another draft genome of Portunus trituberculatus and its Hox gene families provides insights of decapod evolution.</title>
        <authorList>
            <person name="Jeong J.-H."/>
            <person name="Song I."/>
            <person name="Kim S."/>
            <person name="Choi T."/>
            <person name="Kim D."/>
            <person name="Ryu S."/>
            <person name="Kim W."/>
        </authorList>
    </citation>
    <scope>NUCLEOTIDE SEQUENCE [LARGE SCALE GENOMIC DNA]</scope>
    <source>
        <tissue evidence="1">Muscle</tissue>
    </source>
</reference>
<dbReference type="AlphaFoldDB" id="A0A5B7JSY2"/>
<comment type="caution">
    <text evidence="1">The sequence shown here is derived from an EMBL/GenBank/DDBJ whole genome shotgun (WGS) entry which is preliminary data.</text>
</comment>
<name>A0A5B7JSY2_PORTR</name>
<keyword evidence="2" id="KW-1185">Reference proteome</keyword>
<gene>
    <name evidence="1" type="ORF">E2C01_092831</name>
</gene>